<gene>
    <name evidence="1" type="ORF">BCF44_103163</name>
</gene>
<name>A0A3E0HZ20_9PSEU</name>
<evidence type="ECO:0000313" key="2">
    <source>
        <dbReference type="Proteomes" id="UP000256269"/>
    </source>
</evidence>
<accession>A0A3E0HZ20</accession>
<dbReference type="EMBL" id="QUNO01000003">
    <property type="protein sequence ID" value="REH51714.1"/>
    <property type="molecule type" value="Genomic_DNA"/>
</dbReference>
<keyword evidence="2" id="KW-1185">Reference proteome</keyword>
<dbReference type="Proteomes" id="UP000256269">
    <property type="component" value="Unassembled WGS sequence"/>
</dbReference>
<protein>
    <submittedName>
        <fullName evidence="1">Helix-turn-helix protein</fullName>
    </submittedName>
</protein>
<organism evidence="1 2">
    <name type="scientific">Kutzneria buriramensis</name>
    <dbReference type="NCBI Taxonomy" id="1045776"/>
    <lineage>
        <taxon>Bacteria</taxon>
        <taxon>Bacillati</taxon>
        <taxon>Actinomycetota</taxon>
        <taxon>Actinomycetes</taxon>
        <taxon>Pseudonocardiales</taxon>
        <taxon>Pseudonocardiaceae</taxon>
        <taxon>Kutzneria</taxon>
    </lineage>
</organism>
<dbReference type="SUPFAM" id="SSF46785">
    <property type="entry name" value="Winged helix' DNA-binding domain"/>
    <property type="match status" value="1"/>
</dbReference>
<comment type="caution">
    <text evidence="1">The sequence shown here is derived from an EMBL/GenBank/DDBJ whole genome shotgun (WGS) entry which is preliminary data.</text>
</comment>
<dbReference type="RefSeq" id="WP_246014909.1">
    <property type="nucleotide sequence ID" value="NZ_CP144375.1"/>
</dbReference>
<dbReference type="Gene3D" id="1.10.10.10">
    <property type="entry name" value="Winged helix-like DNA-binding domain superfamily/Winged helix DNA-binding domain"/>
    <property type="match status" value="1"/>
</dbReference>
<proteinExistence type="predicted"/>
<dbReference type="InterPro" id="IPR036388">
    <property type="entry name" value="WH-like_DNA-bd_sf"/>
</dbReference>
<reference evidence="1 2" key="1">
    <citation type="submission" date="2018-08" db="EMBL/GenBank/DDBJ databases">
        <title>Genomic Encyclopedia of Archaeal and Bacterial Type Strains, Phase II (KMG-II): from individual species to whole genera.</title>
        <authorList>
            <person name="Goeker M."/>
        </authorList>
    </citation>
    <scope>NUCLEOTIDE SEQUENCE [LARGE SCALE GENOMIC DNA]</scope>
    <source>
        <strain evidence="1 2">DSM 45791</strain>
    </source>
</reference>
<dbReference type="CDD" id="cd00090">
    <property type="entry name" value="HTH_ARSR"/>
    <property type="match status" value="1"/>
</dbReference>
<dbReference type="Pfam" id="PF12840">
    <property type="entry name" value="HTH_20"/>
    <property type="match status" value="1"/>
</dbReference>
<evidence type="ECO:0000313" key="1">
    <source>
        <dbReference type="EMBL" id="REH51714.1"/>
    </source>
</evidence>
<dbReference type="AlphaFoldDB" id="A0A3E0HZ20"/>
<sequence length="171" mass="18515">MPLAAKKRPATRAEAAALASDTRLRIIRLTQGRAMTNKELAAALGKDPATTLHHVRKLVDTGFLVEQPPRRGTRGSREKPYLGTQLSISLSFDEVEEQAAVSEAALGAFLGEIADLGVGAADLTRVVFQLPKAQTEELLSRLEEVLSDYVDLPYDPAAERVAIFLASYRSA</sequence>
<dbReference type="InterPro" id="IPR036390">
    <property type="entry name" value="WH_DNA-bd_sf"/>
</dbReference>
<dbReference type="InterPro" id="IPR011991">
    <property type="entry name" value="ArsR-like_HTH"/>
</dbReference>